<proteinExistence type="predicted"/>
<dbReference type="Pfam" id="PF04366">
    <property type="entry name" value="Ysc84"/>
    <property type="match status" value="1"/>
</dbReference>
<evidence type="ECO:0000256" key="1">
    <source>
        <dbReference type="SAM" id="MobiDB-lite"/>
    </source>
</evidence>
<feature type="compositionally biased region" description="Basic and acidic residues" evidence="1">
    <location>
        <begin position="213"/>
        <end position="234"/>
    </location>
</feature>
<sequence length="250" mass="25892">MRARYAGAVLGGILLGSAFWAGTARAWDLQRSVEQSAEIIRRFKSLPEGGIPEAVFQDSKGLALLTVIKAGFLVSARGGRGLVVAKTGKGWSGPSAIATGGLGFGLQIGAEVTEFVLVLNTPEAVQAFARGGNVTLGADISAAAGPVGRTAEGAVTPFAAVYTYSRSQGLFGGLSLEGTVIAEAPETNREYYGREVNPEDILAGKIRPPEKEKILAEALERPYRKSGSKEKSAETGEAPDGNSGTPPTGE</sequence>
<keyword evidence="4" id="KW-1185">Reference proteome</keyword>
<gene>
    <name evidence="3" type="ORF">MAMC_00717</name>
</gene>
<name>A0A5E6MBF0_9BACT</name>
<accession>A0A5E6MBF0</accession>
<comment type="caution">
    <text evidence="3">The sequence shown here is derived from an EMBL/GenBank/DDBJ whole genome shotgun (WGS) entry which is preliminary data.</text>
</comment>
<evidence type="ECO:0000313" key="3">
    <source>
        <dbReference type="EMBL" id="VVM05634.1"/>
    </source>
</evidence>
<dbReference type="EMBL" id="CABFUZ020000095">
    <property type="protein sequence ID" value="VVM05634.1"/>
    <property type="molecule type" value="Genomic_DNA"/>
</dbReference>
<dbReference type="PANTHER" id="PTHR15629:SF2">
    <property type="entry name" value="SH3 DOMAIN-CONTAINING YSC84-LIKE PROTEIN 1"/>
    <property type="match status" value="1"/>
</dbReference>
<reference evidence="3" key="1">
    <citation type="submission" date="2019-09" db="EMBL/GenBank/DDBJ databases">
        <authorList>
            <person name="Cremers G."/>
        </authorList>
    </citation>
    <scope>NUCLEOTIDE SEQUENCE [LARGE SCALE GENOMIC DNA]</scope>
    <source>
        <strain evidence="3">3B</strain>
    </source>
</reference>
<dbReference type="Proteomes" id="UP000381693">
    <property type="component" value="Unassembled WGS sequence"/>
</dbReference>
<dbReference type="GO" id="GO:0035091">
    <property type="term" value="F:phosphatidylinositol binding"/>
    <property type="evidence" value="ECO:0007669"/>
    <property type="project" value="TreeGrafter"/>
</dbReference>
<dbReference type="PANTHER" id="PTHR15629">
    <property type="entry name" value="SH3YL1 PROTEIN"/>
    <property type="match status" value="1"/>
</dbReference>
<dbReference type="InterPro" id="IPR051702">
    <property type="entry name" value="SH3_domain_YSC84-like"/>
</dbReference>
<evidence type="ECO:0000259" key="2">
    <source>
        <dbReference type="Pfam" id="PF04366"/>
    </source>
</evidence>
<feature type="domain" description="Ysc84 actin-binding" evidence="2">
    <location>
        <begin position="101"/>
        <end position="220"/>
    </location>
</feature>
<dbReference type="InterPro" id="IPR007461">
    <property type="entry name" value="Ysc84_actin-binding"/>
</dbReference>
<dbReference type="AlphaFoldDB" id="A0A5E6MBF0"/>
<dbReference type="OrthoDB" id="188763at2"/>
<evidence type="ECO:0000313" key="4">
    <source>
        <dbReference type="Proteomes" id="UP000381693"/>
    </source>
</evidence>
<organism evidence="3 4">
    <name type="scientific">Methylacidimicrobium cyclopophantes</name>
    <dbReference type="NCBI Taxonomy" id="1041766"/>
    <lineage>
        <taxon>Bacteria</taxon>
        <taxon>Pseudomonadati</taxon>
        <taxon>Verrucomicrobiota</taxon>
        <taxon>Methylacidimicrobium</taxon>
    </lineage>
</organism>
<protein>
    <recommendedName>
        <fullName evidence="2">Ysc84 actin-binding domain-containing protein</fullName>
    </recommendedName>
</protein>
<dbReference type="RefSeq" id="WP_142524796.1">
    <property type="nucleotide sequence ID" value="NZ_CABFUZ020000095.1"/>
</dbReference>
<feature type="region of interest" description="Disordered" evidence="1">
    <location>
        <begin position="213"/>
        <end position="250"/>
    </location>
</feature>